<feature type="domain" description="DUF1330" evidence="1">
    <location>
        <begin position="5"/>
        <end position="65"/>
    </location>
</feature>
<dbReference type="Proteomes" id="UP000297966">
    <property type="component" value="Unassembled WGS sequence"/>
</dbReference>
<protein>
    <submittedName>
        <fullName evidence="2">DUF1330 domain-containing protein</fullName>
    </submittedName>
</protein>
<dbReference type="InterPro" id="IPR010753">
    <property type="entry name" value="DUF1330"/>
</dbReference>
<dbReference type="PANTHER" id="PTHR41521:SF4">
    <property type="entry name" value="BLR0684 PROTEIN"/>
    <property type="match status" value="1"/>
</dbReference>
<dbReference type="AlphaFoldDB" id="A0A4Y9LPY0"/>
<keyword evidence="3" id="KW-1185">Reference proteome</keyword>
<dbReference type="Pfam" id="PF07045">
    <property type="entry name" value="DUF1330"/>
    <property type="match status" value="1"/>
</dbReference>
<evidence type="ECO:0000313" key="2">
    <source>
        <dbReference type="EMBL" id="TFV45391.1"/>
    </source>
</evidence>
<evidence type="ECO:0000259" key="1">
    <source>
        <dbReference type="Pfam" id="PF07045"/>
    </source>
</evidence>
<name>A0A4Y9LPY0_9BRAD</name>
<comment type="caution">
    <text evidence="2">The sequence shown here is derived from an EMBL/GenBank/DDBJ whole genome shotgun (WGS) entry which is preliminary data.</text>
</comment>
<gene>
    <name evidence="2" type="ORF">E4K65_25215</name>
</gene>
<dbReference type="Gene3D" id="3.30.70.100">
    <property type="match status" value="1"/>
</dbReference>
<reference evidence="2 3" key="1">
    <citation type="submission" date="2019-03" db="EMBL/GenBank/DDBJ databases">
        <title>Bradyrhizobium diversity isolated from nodules of Chamaecrista fasciculata.</title>
        <authorList>
            <person name="Klepa M.S."/>
            <person name="Urquiaga M.O."/>
            <person name="Hungria M."/>
            <person name="Delamuta J.R."/>
        </authorList>
    </citation>
    <scope>NUCLEOTIDE SEQUENCE [LARGE SCALE GENOMIC DNA]</scope>
    <source>
        <strain evidence="2 3">CNPSo 3448</strain>
    </source>
</reference>
<organism evidence="2 3">
    <name type="scientific">Bradyrhizobium niftali</name>
    <dbReference type="NCBI Taxonomy" id="2560055"/>
    <lineage>
        <taxon>Bacteria</taxon>
        <taxon>Pseudomonadati</taxon>
        <taxon>Pseudomonadota</taxon>
        <taxon>Alphaproteobacteria</taxon>
        <taxon>Hyphomicrobiales</taxon>
        <taxon>Nitrobacteraceae</taxon>
        <taxon>Bradyrhizobium</taxon>
    </lineage>
</organism>
<accession>A0A4Y9LPY0</accession>
<dbReference type="SUPFAM" id="SSF54909">
    <property type="entry name" value="Dimeric alpha+beta barrel"/>
    <property type="match status" value="1"/>
</dbReference>
<dbReference type="OrthoDB" id="9806380at2"/>
<sequence>MRRSFIARGGKLTVLEGQWQPPRTVIVEFPTRESAEDWYKSPDSQRIINLRLESTRGALVILDGM</sequence>
<dbReference type="PANTHER" id="PTHR41521">
    <property type="match status" value="1"/>
</dbReference>
<proteinExistence type="predicted"/>
<evidence type="ECO:0000313" key="3">
    <source>
        <dbReference type="Proteomes" id="UP000297966"/>
    </source>
</evidence>
<dbReference type="InterPro" id="IPR011008">
    <property type="entry name" value="Dimeric_a/b-barrel"/>
</dbReference>
<dbReference type="EMBL" id="SPQT01000015">
    <property type="protein sequence ID" value="TFV45391.1"/>
    <property type="molecule type" value="Genomic_DNA"/>
</dbReference>